<dbReference type="eggNOG" id="ENOG502TIZX">
    <property type="taxonomic scope" value="Eukaryota"/>
</dbReference>
<dbReference type="Proteomes" id="UP000095282">
    <property type="component" value="Unplaced"/>
</dbReference>
<sequence length="111" mass="12781">MSSNLTNQHSSIKDEIQKLQSFEQNCLQGLANCDQSFQNFAANSSNQMNYQQQFEKTEKNAMITTYTFLYLNNLKEEKMAELGEIEKKMQNEMDSNILKKSSVMSEDGGFQ</sequence>
<dbReference type="AlphaFoldDB" id="A0A1I7UC55"/>
<accession>A0A1I7UC55</accession>
<keyword evidence="1" id="KW-1185">Reference proteome</keyword>
<protein>
    <submittedName>
        <fullName evidence="2">Uncharacterized protein</fullName>
    </submittedName>
</protein>
<name>A0A1I7UC55_9PELO</name>
<proteinExistence type="predicted"/>
<evidence type="ECO:0000313" key="2">
    <source>
        <dbReference type="WBParaSite" id="Csp11.Scaffold629.g7843.t1"/>
    </source>
</evidence>
<organism evidence="1 2">
    <name type="scientific">Caenorhabditis tropicalis</name>
    <dbReference type="NCBI Taxonomy" id="1561998"/>
    <lineage>
        <taxon>Eukaryota</taxon>
        <taxon>Metazoa</taxon>
        <taxon>Ecdysozoa</taxon>
        <taxon>Nematoda</taxon>
        <taxon>Chromadorea</taxon>
        <taxon>Rhabditida</taxon>
        <taxon>Rhabditina</taxon>
        <taxon>Rhabditomorpha</taxon>
        <taxon>Rhabditoidea</taxon>
        <taxon>Rhabditidae</taxon>
        <taxon>Peloderinae</taxon>
        <taxon>Caenorhabditis</taxon>
    </lineage>
</organism>
<reference evidence="2" key="1">
    <citation type="submission" date="2016-11" db="UniProtKB">
        <authorList>
            <consortium name="WormBaseParasite"/>
        </authorList>
    </citation>
    <scope>IDENTIFICATION</scope>
</reference>
<evidence type="ECO:0000313" key="1">
    <source>
        <dbReference type="Proteomes" id="UP000095282"/>
    </source>
</evidence>
<dbReference type="WBParaSite" id="Csp11.Scaffold629.g7843.t1">
    <property type="protein sequence ID" value="Csp11.Scaffold629.g7843.t1"/>
    <property type="gene ID" value="Csp11.Scaffold629.g7843"/>
</dbReference>